<evidence type="ECO:0000256" key="1">
    <source>
        <dbReference type="ARBA" id="ARBA00010643"/>
    </source>
</evidence>
<keyword evidence="2 7" id="KW-0001">2Fe-2S</keyword>
<evidence type="ECO:0000256" key="3">
    <source>
        <dbReference type="ARBA" id="ARBA00022723"/>
    </source>
</evidence>
<dbReference type="STRING" id="869212.Turpa_2745"/>
<dbReference type="GO" id="GO:0016491">
    <property type="term" value="F:oxidoreductase activity"/>
    <property type="evidence" value="ECO:0007669"/>
    <property type="project" value="InterPro"/>
</dbReference>
<dbReference type="EMBL" id="CP002959">
    <property type="protein sequence ID" value="AFM13384.1"/>
    <property type="molecule type" value="Genomic_DNA"/>
</dbReference>
<keyword evidence="5 7" id="KW-0411">Iron-sulfur</keyword>
<dbReference type="PANTHER" id="PTHR43342">
    <property type="entry name" value="NADH-QUINONE OXIDOREDUCTASE, E SUBUNIT"/>
    <property type="match status" value="1"/>
</dbReference>
<dbReference type="PANTHER" id="PTHR43342:SF2">
    <property type="entry name" value="POTENTIAL NAD-REDUCING HYDROGENASE SUBUNIT"/>
    <property type="match status" value="1"/>
</dbReference>
<dbReference type="GO" id="GO:0046872">
    <property type="term" value="F:metal ion binding"/>
    <property type="evidence" value="ECO:0007669"/>
    <property type="project" value="UniProtKB-KW"/>
</dbReference>
<dbReference type="GO" id="GO:0051537">
    <property type="term" value="F:2 iron, 2 sulfur cluster binding"/>
    <property type="evidence" value="ECO:0007669"/>
    <property type="project" value="UniProtKB-KW"/>
</dbReference>
<proteinExistence type="inferred from homology"/>
<accession>I4B7X7</accession>
<feature type="binding site" evidence="7">
    <location>
        <position position="82"/>
    </location>
    <ligand>
        <name>[2Fe-2S] cluster</name>
        <dbReference type="ChEBI" id="CHEBI:190135"/>
    </ligand>
</feature>
<comment type="similarity">
    <text evidence="1">Belongs to the complex I 24 kDa subunit family.</text>
</comment>
<feature type="binding site" evidence="7">
    <location>
        <position position="116"/>
    </location>
    <ligand>
        <name>[2Fe-2S] cluster</name>
        <dbReference type="ChEBI" id="CHEBI:190135"/>
    </ligand>
</feature>
<evidence type="ECO:0000256" key="2">
    <source>
        <dbReference type="ARBA" id="ARBA00022714"/>
    </source>
</evidence>
<dbReference type="SUPFAM" id="SSF52833">
    <property type="entry name" value="Thioredoxin-like"/>
    <property type="match status" value="1"/>
</dbReference>
<feature type="binding site" evidence="7">
    <location>
        <position position="120"/>
    </location>
    <ligand>
        <name>[2Fe-2S] cluster</name>
        <dbReference type="ChEBI" id="CHEBI:190135"/>
    </ligand>
</feature>
<dbReference type="HOGENOM" id="CLU_054362_2_1_12"/>
<evidence type="ECO:0000313" key="8">
    <source>
        <dbReference type="EMBL" id="AFM13384.1"/>
    </source>
</evidence>
<evidence type="ECO:0000256" key="5">
    <source>
        <dbReference type="ARBA" id="ARBA00023014"/>
    </source>
</evidence>
<dbReference type="Proteomes" id="UP000006048">
    <property type="component" value="Chromosome"/>
</dbReference>
<evidence type="ECO:0000256" key="4">
    <source>
        <dbReference type="ARBA" id="ARBA00023004"/>
    </source>
</evidence>
<keyword evidence="9" id="KW-1185">Reference proteome</keyword>
<feature type="binding site" evidence="7">
    <location>
        <position position="87"/>
    </location>
    <ligand>
        <name>[2Fe-2S] cluster</name>
        <dbReference type="ChEBI" id="CHEBI:190135"/>
    </ligand>
</feature>
<dbReference type="KEGG" id="tpx:Turpa_2745"/>
<dbReference type="InterPro" id="IPR002023">
    <property type="entry name" value="NuoE-like"/>
</dbReference>
<dbReference type="PATRIC" id="fig|869212.3.peg.2766"/>
<evidence type="ECO:0000256" key="6">
    <source>
        <dbReference type="ARBA" id="ARBA00034078"/>
    </source>
</evidence>
<protein>
    <submittedName>
        <fullName evidence="8">NADH dehydrogenase (Ubiquinone) 24 kDa subunit</fullName>
    </submittedName>
</protein>
<evidence type="ECO:0000256" key="7">
    <source>
        <dbReference type="PIRSR" id="PIRSR000216-1"/>
    </source>
</evidence>
<dbReference type="Gene3D" id="1.10.10.1590">
    <property type="entry name" value="NADH-quinone oxidoreductase subunit E"/>
    <property type="match status" value="1"/>
</dbReference>
<dbReference type="InterPro" id="IPR028431">
    <property type="entry name" value="NADP_DH_HndA-like"/>
</dbReference>
<dbReference type="CDD" id="cd03064">
    <property type="entry name" value="TRX_Fd_NuoE"/>
    <property type="match status" value="1"/>
</dbReference>
<gene>
    <name evidence="8" type="ordered locus">Turpa_2745</name>
</gene>
<dbReference type="PIRSF" id="PIRSF000216">
    <property type="entry name" value="NADH_DH_24kDa"/>
    <property type="match status" value="1"/>
</dbReference>
<dbReference type="OrthoDB" id="9807941at2"/>
<organism evidence="8 9">
    <name type="scientific">Turneriella parva (strain ATCC BAA-1111 / DSM 21527 / NCTC 11395 / H)</name>
    <name type="common">Leptospira parva</name>
    <dbReference type="NCBI Taxonomy" id="869212"/>
    <lineage>
        <taxon>Bacteria</taxon>
        <taxon>Pseudomonadati</taxon>
        <taxon>Spirochaetota</taxon>
        <taxon>Spirochaetia</taxon>
        <taxon>Leptospirales</taxon>
        <taxon>Leptospiraceae</taxon>
        <taxon>Turneriella</taxon>
    </lineage>
</organism>
<dbReference type="Gene3D" id="3.40.30.10">
    <property type="entry name" value="Glutaredoxin"/>
    <property type="match status" value="1"/>
</dbReference>
<dbReference type="AlphaFoldDB" id="I4B7X7"/>
<dbReference type="Pfam" id="PF01257">
    <property type="entry name" value="2Fe-2S_thioredx"/>
    <property type="match status" value="1"/>
</dbReference>
<reference evidence="8 9" key="1">
    <citation type="submission" date="2012-06" db="EMBL/GenBank/DDBJ databases">
        <title>The complete chromosome of genome of Turneriella parva DSM 21527.</title>
        <authorList>
            <consortium name="US DOE Joint Genome Institute (JGI-PGF)"/>
            <person name="Lucas S."/>
            <person name="Han J."/>
            <person name="Lapidus A."/>
            <person name="Bruce D."/>
            <person name="Goodwin L."/>
            <person name="Pitluck S."/>
            <person name="Peters L."/>
            <person name="Kyrpides N."/>
            <person name="Mavromatis K."/>
            <person name="Ivanova N."/>
            <person name="Mikhailova N."/>
            <person name="Chertkov O."/>
            <person name="Detter J.C."/>
            <person name="Tapia R."/>
            <person name="Han C."/>
            <person name="Land M."/>
            <person name="Hauser L."/>
            <person name="Markowitz V."/>
            <person name="Cheng J.-F."/>
            <person name="Hugenholtz P."/>
            <person name="Woyke T."/>
            <person name="Wu D."/>
            <person name="Gronow S."/>
            <person name="Wellnitz S."/>
            <person name="Brambilla E."/>
            <person name="Klenk H.-P."/>
            <person name="Eisen J.A."/>
        </authorList>
    </citation>
    <scope>NUCLEOTIDE SEQUENCE [LARGE SCALE GENOMIC DNA]</scope>
    <source>
        <strain evidence="9">ATCC BAA-1111 / DSM 21527 / NCTC 11395 / H</strain>
    </source>
</reference>
<keyword evidence="4 7" id="KW-0408">Iron</keyword>
<comment type="cofactor">
    <cofactor evidence="7">
        <name>[2Fe-2S] cluster</name>
        <dbReference type="ChEBI" id="CHEBI:190135"/>
    </cofactor>
    <text evidence="7">Binds 1 [2Fe-2S] cluster.</text>
</comment>
<dbReference type="InterPro" id="IPR036249">
    <property type="entry name" value="Thioredoxin-like_sf"/>
</dbReference>
<evidence type="ECO:0000313" key="9">
    <source>
        <dbReference type="Proteomes" id="UP000006048"/>
    </source>
</evidence>
<dbReference type="InterPro" id="IPR042128">
    <property type="entry name" value="NuoE_dom"/>
</dbReference>
<dbReference type="RefSeq" id="WP_014803886.1">
    <property type="nucleotide sequence ID" value="NC_018020.1"/>
</dbReference>
<name>I4B7X7_TURPD</name>
<keyword evidence="3 7" id="KW-0479">Metal-binding</keyword>
<dbReference type="InterPro" id="IPR041921">
    <property type="entry name" value="NuoE_N"/>
</dbReference>
<comment type="cofactor">
    <cofactor evidence="6">
        <name>[2Fe-2S] cluster</name>
        <dbReference type="ChEBI" id="CHEBI:190135"/>
    </cofactor>
</comment>
<sequence length="153" mass="16686">MPAAAEKTIAEVAALVEHYTDEPDNLILILHAIQDAHGYVPRESALVLSEKLGIPLARIYEVITFYHYFRTAPAGQHNVVVCHGTSCWLAGSTAVLEAVRRHAAANPQITVSEVRCVGCCALAPLAFADKRICTHLDEEKTQKMLAELGRLQA</sequence>